<protein>
    <submittedName>
        <fullName evidence="1">Uncharacterized protein</fullName>
    </submittedName>
</protein>
<name>A0ABP1YH25_9GAMM</name>
<dbReference type="EMBL" id="CPYD01000010">
    <property type="protein sequence ID" value="CNE83256.1"/>
    <property type="molecule type" value="Genomic_DNA"/>
</dbReference>
<dbReference type="Proteomes" id="UP000040578">
    <property type="component" value="Unassembled WGS sequence"/>
</dbReference>
<reference evidence="1 2" key="1">
    <citation type="submission" date="2015-03" db="EMBL/GenBank/DDBJ databases">
        <authorList>
            <consortium name="Pathogen Informatics"/>
            <person name="Murphy D."/>
        </authorList>
    </citation>
    <scope>NUCLEOTIDE SEQUENCE [LARGE SCALE GENOMIC DNA]</scope>
    <source>
        <strain evidence="2">type strain: CIP110231</strain>
    </source>
</reference>
<evidence type="ECO:0000313" key="1">
    <source>
        <dbReference type="EMBL" id="CNE83256.1"/>
    </source>
</evidence>
<proteinExistence type="predicted"/>
<accession>A0ABP1YH25</accession>
<sequence>MMAQPNLLDFQNKAIALSLIARYLRYQQEAIASISIAS</sequence>
<gene>
    <name evidence="1" type="ORF">ERS137967_02641</name>
</gene>
<organism evidence="1 2">
    <name type="scientific">Yersinia nurmii</name>
    <dbReference type="NCBI Taxonomy" id="685706"/>
    <lineage>
        <taxon>Bacteria</taxon>
        <taxon>Pseudomonadati</taxon>
        <taxon>Pseudomonadota</taxon>
        <taxon>Gammaproteobacteria</taxon>
        <taxon>Enterobacterales</taxon>
        <taxon>Yersiniaceae</taxon>
        <taxon>Yersinia</taxon>
    </lineage>
</organism>
<keyword evidence="2" id="KW-1185">Reference proteome</keyword>
<evidence type="ECO:0000313" key="2">
    <source>
        <dbReference type="Proteomes" id="UP000040578"/>
    </source>
</evidence>
<comment type="caution">
    <text evidence="1">The sequence shown here is derived from an EMBL/GenBank/DDBJ whole genome shotgun (WGS) entry which is preliminary data.</text>
</comment>